<sequence>MPTYVKFMKDILTNKRNLKETEKCTTTRIKASTSSFEICFLREGDTYHVIISASLTPLDEEKLLRIFRQHKGAIEWTIEDIKGVNPTICTHKFLLEEGHKHVM</sequence>
<reference evidence="1 2" key="1">
    <citation type="journal article" date="2022" name="DNA Res.">
        <title>Chromosomal-level genome assembly of the orchid tree Bauhinia variegata (Leguminosae; Cercidoideae) supports the allotetraploid origin hypothesis of Bauhinia.</title>
        <authorList>
            <person name="Zhong Y."/>
            <person name="Chen Y."/>
            <person name="Zheng D."/>
            <person name="Pang J."/>
            <person name="Liu Y."/>
            <person name="Luo S."/>
            <person name="Meng S."/>
            <person name="Qian L."/>
            <person name="Wei D."/>
            <person name="Dai S."/>
            <person name="Zhou R."/>
        </authorList>
    </citation>
    <scope>NUCLEOTIDE SEQUENCE [LARGE SCALE GENOMIC DNA]</scope>
    <source>
        <strain evidence="1">BV-YZ2020</strain>
    </source>
</reference>
<name>A0ACB9LXE2_BAUVA</name>
<keyword evidence="2" id="KW-1185">Reference proteome</keyword>
<evidence type="ECO:0000313" key="2">
    <source>
        <dbReference type="Proteomes" id="UP000828941"/>
    </source>
</evidence>
<evidence type="ECO:0000313" key="1">
    <source>
        <dbReference type="EMBL" id="KAI4315917.1"/>
    </source>
</evidence>
<protein>
    <submittedName>
        <fullName evidence="1">Uncharacterized protein</fullName>
    </submittedName>
</protein>
<dbReference type="Proteomes" id="UP000828941">
    <property type="component" value="Chromosome 10"/>
</dbReference>
<comment type="caution">
    <text evidence="1">The sequence shown here is derived from an EMBL/GenBank/DDBJ whole genome shotgun (WGS) entry which is preliminary data.</text>
</comment>
<gene>
    <name evidence="1" type="ORF">L6164_023946</name>
</gene>
<dbReference type="EMBL" id="CM039435">
    <property type="protein sequence ID" value="KAI4315917.1"/>
    <property type="molecule type" value="Genomic_DNA"/>
</dbReference>
<organism evidence="1 2">
    <name type="scientific">Bauhinia variegata</name>
    <name type="common">Purple orchid tree</name>
    <name type="synonym">Phanera variegata</name>
    <dbReference type="NCBI Taxonomy" id="167791"/>
    <lineage>
        <taxon>Eukaryota</taxon>
        <taxon>Viridiplantae</taxon>
        <taxon>Streptophyta</taxon>
        <taxon>Embryophyta</taxon>
        <taxon>Tracheophyta</taxon>
        <taxon>Spermatophyta</taxon>
        <taxon>Magnoliopsida</taxon>
        <taxon>eudicotyledons</taxon>
        <taxon>Gunneridae</taxon>
        <taxon>Pentapetalae</taxon>
        <taxon>rosids</taxon>
        <taxon>fabids</taxon>
        <taxon>Fabales</taxon>
        <taxon>Fabaceae</taxon>
        <taxon>Cercidoideae</taxon>
        <taxon>Cercideae</taxon>
        <taxon>Bauhiniinae</taxon>
        <taxon>Bauhinia</taxon>
    </lineage>
</organism>
<accession>A0ACB9LXE2</accession>
<proteinExistence type="predicted"/>